<dbReference type="PROSITE" id="PS50928">
    <property type="entry name" value="ABC_TM1"/>
    <property type="match status" value="1"/>
</dbReference>
<feature type="transmembrane region" description="Helical" evidence="9">
    <location>
        <begin position="46"/>
        <end position="74"/>
    </location>
</feature>
<evidence type="ECO:0000313" key="11">
    <source>
        <dbReference type="EMBL" id="WXA96061.1"/>
    </source>
</evidence>
<keyword evidence="5 9" id="KW-1133">Transmembrane helix</keyword>
<evidence type="ECO:0000256" key="7">
    <source>
        <dbReference type="ARBA" id="ARBA00023136"/>
    </source>
</evidence>
<dbReference type="EMBL" id="CP089982">
    <property type="protein sequence ID" value="WXA96061.1"/>
    <property type="molecule type" value="Genomic_DNA"/>
</dbReference>
<evidence type="ECO:0000259" key="10">
    <source>
        <dbReference type="PROSITE" id="PS50928"/>
    </source>
</evidence>
<keyword evidence="12" id="KW-1185">Reference proteome</keyword>
<comment type="subunit">
    <text evidence="2">The complex is composed of two ATP-binding proteins (CysA), two transmembrane proteins (CysT and CysW) and a solute-binding protein (CysP).</text>
</comment>
<accession>A0ABZ2KBI6</accession>
<dbReference type="InterPro" id="IPR000515">
    <property type="entry name" value="MetI-like"/>
</dbReference>
<evidence type="ECO:0000256" key="3">
    <source>
        <dbReference type="ARBA" id="ARBA00022448"/>
    </source>
</evidence>
<feature type="transmembrane region" description="Helical" evidence="9">
    <location>
        <begin position="126"/>
        <end position="146"/>
    </location>
</feature>
<keyword evidence="3" id="KW-0813">Transport</keyword>
<gene>
    <name evidence="11" type="primary">cysW</name>
    <name evidence="11" type="ORF">LZC95_04305</name>
</gene>
<feature type="domain" description="ABC transmembrane type-1" evidence="10">
    <location>
        <begin position="50"/>
        <end position="251"/>
    </location>
</feature>
<feature type="transmembrane region" description="Helical" evidence="9">
    <location>
        <begin position="86"/>
        <end position="114"/>
    </location>
</feature>
<dbReference type="Pfam" id="PF00528">
    <property type="entry name" value="BPD_transp_1"/>
    <property type="match status" value="1"/>
</dbReference>
<dbReference type="SUPFAM" id="SSF161098">
    <property type="entry name" value="MetI-like"/>
    <property type="match status" value="1"/>
</dbReference>
<evidence type="ECO:0000256" key="9">
    <source>
        <dbReference type="SAM" id="Phobius"/>
    </source>
</evidence>
<comment type="function">
    <text evidence="8">Part of the ABC transporter complex CysAWTP (TC 3.A.1.6.1) involved in sulfate/thiosulfate import. Probably responsible for the translocation of the substrate across the membrane.</text>
</comment>
<dbReference type="Proteomes" id="UP001379533">
    <property type="component" value="Chromosome"/>
</dbReference>
<reference evidence="11 12" key="1">
    <citation type="submission" date="2021-12" db="EMBL/GenBank/DDBJ databases">
        <title>Discovery of the Pendulisporaceae a myxobacterial family with distinct sporulation behavior and unique specialized metabolism.</title>
        <authorList>
            <person name="Garcia R."/>
            <person name="Popoff A."/>
            <person name="Bader C.D."/>
            <person name="Loehr J."/>
            <person name="Walesch S."/>
            <person name="Walt C."/>
            <person name="Boldt J."/>
            <person name="Bunk B."/>
            <person name="Haeckl F.J.F.P.J."/>
            <person name="Gunesch A.P."/>
            <person name="Birkelbach J."/>
            <person name="Nuebel U."/>
            <person name="Pietschmann T."/>
            <person name="Bach T."/>
            <person name="Mueller R."/>
        </authorList>
    </citation>
    <scope>NUCLEOTIDE SEQUENCE [LARGE SCALE GENOMIC DNA]</scope>
    <source>
        <strain evidence="11 12">MSr12523</strain>
    </source>
</reference>
<evidence type="ECO:0000256" key="5">
    <source>
        <dbReference type="ARBA" id="ARBA00022989"/>
    </source>
</evidence>
<feature type="transmembrane region" description="Helical" evidence="9">
    <location>
        <begin position="186"/>
        <end position="210"/>
    </location>
</feature>
<dbReference type="InterPro" id="IPR035906">
    <property type="entry name" value="MetI-like_sf"/>
</dbReference>
<keyword evidence="4 9" id="KW-0812">Transmembrane</keyword>
<name>A0ABZ2KBI6_9BACT</name>
<evidence type="ECO:0000256" key="6">
    <source>
        <dbReference type="ARBA" id="ARBA00023032"/>
    </source>
</evidence>
<dbReference type="PANTHER" id="PTHR30406">
    <property type="entry name" value="SULFATE TRANSPORT SYSTEM PERMEASE PROTEIN"/>
    <property type="match status" value="1"/>
</dbReference>
<keyword evidence="6" id="KW-0764">Sulfate transport</keyword>
<sequence>MIRIVLIAMAVSLVGVLLGVPLYVVFHEAFSSGWTGYVQALGDSDTITAALLSLTVVALVVPLNTVFGVAAAYVTSRFEFRGKRFLAALIDLPLTVSPVVAGLVFVLLFGSHGFFGPFLEKHDLKVIFALPGIVVATAFVTFPLVAREIAPVMEAQTADQEEAAMLLGASGWTTFWRVTLPRVRGALAYGVVLCTARALGEFGAVSVVSGHVRGATNTLPLHVEVLYNDYAFVAAFAVSSLLVGVSFLNLVARGIWK</sequence>
<feature type="transmembrane region" description="Helical" evidence="9">
    <location>
        <begin position="230"/>
        <end position="252"/>
    </location>
</feature>
<evidence type="ECO:0000256" key="2">
    <source>
        <dbReference type="ARBA" id="ARBA00011779"/>
    </source>
</evidence>
<dbReference type="NCBIfam" id="TIGR00969">
    <property type="entry name" value="3a0106s02"/>
    <property type="match status" value="1"/>
</dbReference>
<keyword evidence="7 9" id="KW-0472">Membrane</keyword>
<evidence type="ECO:0000313" key="12">
    <source>
        <dbReference type="Proteomes" id="UP001379533"/>
    </source>
</evidence>
<evidence type="ECO:0000256" key="1">
    <source>
        <dbReference type="ARBA" id="ARBA00004651"/>
    </source>
</evidence>
<evidence type="ECO:0000256" key="4">
    <source>
        <dbReference type="ARBA" id="ARBA00022692"/>
    </source>
</evidence>
<dbReference type="InterPro" id="IPR005667">
    <property type="entry name" value="Sulph_transpt2"/>
</dbReference>
<dbReference type="NCBIfam" id="TIGR02140">
    <property type="entry name" value="permease_CysW"/>
    <property type="match status" value="1"/>
</dbReference>
<dbReference type="CDD" id="cd06261">
    <property type="entry name" value="TM_PBP2"/>
    <property type="match status" value="1"/>
</dbReference>
<dbReference type="Gene3D" id="1.10.3720.10">
    <property type="entry name" value="MetI-like"/>
    <property type="match status" value="1"/>
</dbReference>
<evidence type="ECO:0000256" key="8">
    <source>
        <dbReference type="ARBA" id="ARBA00025323"/>
    </source>
</evidence>
<feature type="transmembrane region" description="Helical" evidence="9">
    <location>
        <begin position="5"/>
        <end position="26"/>
    </location>
</feature>
<comment type="subcellular location">
    <subcellularLocation>
        <location evidence="1">Cell membrane</location>
        <topology evidence="1">Multi-pass membrane protein</topology>
    </subcellularLocation>
</comment>
<organism evidence="11 12">
    <name type="scientific">Pendulispora brunnea</name>
    <dbReference type="NCBI Taxonomy" id="2905690"/>
    <lineage>
        <taxon>Bacteria</taxon>
        <taxon>Pseudomonadati</taxon>
        <taxon>Myxococcota</taxon>
        <taxon>Myxococcia</taxon>
        <taxon>Myxococcales</taxon>
        <taxon>Sorangiineae</taxon>
        <taxon>Pendulisporaceae</taxon>
        <taxon>Pendulispora</taxon>
    </lineage>
</organism>
<proteinExistence type="predicted"/>
<dbReference type="PANTHER" id="PTHR30406:SF1">
    <property type="entry name" value="SULFATE TRANSPORT SYSTEM PERMEASE PROTEIN CYSW"/>
    <property type="match status" value="1"/>
</dbReference>
<dbReference type="InterPro" id="IPR011866">
    <property type="entry name" value="CysW_permease"/>
</dbReference>
<protein>
    <submittedName>
        <fullName evidence="11">Sulfate ABC transporter permease subunit CysW</fullName>
    </submittedName>
</protein>
<dbReference type="RefSeq" id="WP_394846674.1">
    <property type="nucleotide sequence ID" value="NZ_CP089982.1"/>
</dbReference>